<evidence type="ECO:0000313" key="3">
    <source>
        <dbReference type="Proteomes" id="UP000014040"/>
    </source>
</evidence>
<dbReference type="Proteomes" id="UP000014040">
    <property type="component" value="Unassembled WGS sequence"/>
</dbReference>
<accession>R8I523</accession>
<comment type="caution">
    <text evidence="2">The sequence shown here is derived from an EMBL/GenBank/DDBJ whole genome shotgun (WGS) entry which is preliminary data.</text>
</comment>
<feature type="non-terminal residue" evidence="2">
    <location>
        <position position="1"/>
    </location>
</feature>
<dbReference type="HOGENOM" id="CLU_2818195_0_0_9"/>
<dbReference type="InterPro" id="IPR029432">
    <property type="entry name" value="Gp28/Gp37-like_dom"/>
</dbReference>
<protein>
    <recommendedName>
        <fullName evidence="1">Gp28/Gp37-like domain-containing protein</fullName>
    </recommendedName>
</protein>
<feature type="domain" description="Gp28/Gp37-like" evidence="1">
    <location>
        <begin position="2"/>
        <end position="45"/>
    </location>
</feature>
<sequence>EKDWTLGDIVTCEDDKIGVQMDARITDVEEVYQNNKRELKVTFGTTRLDIKKLLQREFAQINNMIRN</sequence>
<dbReference type="RefSeq" id="WP_016100567.1">
    <property type="nucleotide sequence ID" value="NZ_KB976273.1"/>
</dbReference>
<proteinExistence type="predicted"/>
<evidence type="ECO:0000259" key="1">
    <source>
        <dbReference type="Pfam" id="PF14594"/>
    </source>
</evidence>
<dbReference type="Pfam" id="PF14594">
    <property type="entry name" value="Sipho_Gp37"/>
    <property type="match status" value="1"/>
</dbReference>
<name>R8I523_BACCE</name>
<dbReference type="PATRIC" id="fig|1053224.3.peg.1"/>
<evidence type="ECO:0000313" key="2">
    <source>
        <dbReference type="EMBL" id="EOO80156.1"/>
    </source>
</evidence>
<gene>
    <name evidence="2" type="ORF">IIC_00001</name>
</gene>
<dbReference type="EMBL" id="AHES01000001">
    <property type="protein sequence ID" value="EOO80156.1"/>
    <property type="molecule type" value="Genomic_DNA"/>
</dbReference>
<reference evidence="2 3" key="1">
    <citation type="submission" date="2012-12" db="EMBL/GenBank/DDBJ databases">
        <title>The Genome Sequence of Bacillus cereus VD021.</title>
        <authorList>
            <consortium name="The Broad Institute Genome Sequencing Platform"/>
            <consortium name="The Broad Institute Genome Sequencing Center for Infectious Disease"/>
            <person name="Feldgarden M."/>
            <person name="Van der Auwera G.A."/>
            <person name="Mahillon J."/>
            <person name="Duprez V."/>
            <person name="Timmery S."/>
            <person name="Mattelet C."/>
            <person name="Dierick K."/>
            <person name="Sun M."/>
            <person name="Yu Z."/>
            <person name="Zhu L."/>
            <person name="Hu X."/>
            <person name="Shank E.B."/>
            <person name="Swiecicka I."/>
            <person name="Hansen B.M."/>
            <person name="Andrup L."/>
            <person name="Walker B."/>
            <person name="Young S.K."/>
            <person name="Zeng Q."/>
            <person name="Gargeya S."/>
            <person name="Fitzgerald M."/>
            <person name="Haas B."/>
            <person name="Abouelleil A."/>
            <person name="Alvarado L."/>
            <person name="Arachchi H.M."/>
            <person name="Berlin A.M."/>
            <person name="Chapman S.B."/>
            <person name="Dewar J."/>
            <person name="Goldberg J."/>
            <person name="Griggs A."/>
            <person name="Gujja S."/>
            <person name="Hansen M."/>
            <person name="Howarth C."/>
            <person name="Imamovic A."/>
            <person name="Larimer J."/>
            <person name="McCowan C."/>
            <person name="Murphy C."/>
            <person name="Neiman D."/>
            <person name="Pearson M."/>
            <person name="Priest M."/>
            <person name="Roberts A."/>
            <person name="Saif S."/>
            <person name="Shea T."/>
            <person name="Sisk P."/>
            <person name="Sykes S."/>
            <person name="Wortman J."/>
            <person name="Nusbaum C."/>
            <person name="Birren B."/>
        </authorList>
    </citation>
    <scope>NUCLEOTIDE SEQUENCE [LARGE SCALE GENOMIC DNA]</scope>
    <source>
        <strain evidence="2 3">VD021</strain>
    </source>
</reference>
<organism evidence="2 3">
    <name type="scientific">Bacillus cereus VD021</name>
    <dbReference type="NCBI Taxonomy" id="1053224"/>
    <lineage>
        <taxon>Bacteria</taxon>
        <taxon>Bacillati</taxon>
        <taxon>Bacillota</taxon>
        <taxon>Bacilli</taxon>
        <taxon>Bacillales</taxon>
        <taxon>Bacillaceae</taxon>
        <taxon>Bacillus</taxon>
        <taxon>Bacillus cereus group</taxon>
    </lineage>
</organism>
<dbReference type="AlphaFoldDB" id="R8I523"/>